<evidence type="ECO:0000313" key="3">
    <source>
        <dbReference type="Proteomes" id="UP000887013"/>
    </source>
</evidence>
<dbReference type="Proteomes" id="UP000887013">
    <property type="component" value="Unassembled WGS sequence"/>
</dbReference>
<name>A0A8X6TMA2_NEPPI</name>
<evidence type="ECO:0000256" key="1">
    <source>
        <dbReference type="SAM" id="MobiDB-lite"/>
    </source>
</evidence>
<reference evidence="2" key="1">
    <citation type="submission" date="2020-08" db="EMBL/GenBank/DDBJ databases">
        <title>Multicomponent nature underlies the extraordinary mechanical properties of spider dragline silk.</title>
        <authorList>
            <person name="Kono N."/>
            <person name="Nakamura H."/>
            <person name="Mori M."/>
            <person name="Yoshida Y."/>
            <person name="Ohtoshi R."/>
            <person name="Malay A.D."/>
            <person name="Moran D.A.P."/>
            <person name="Tomita M."/>
            <person name="Numata K."/>
            <person name="Arakawa K."/>
        </authorList>
    </citation>
    <scope>NUCLEOTIDE SEQUENCE</scope>
</reference>
<evidence type="ECO:0000313" key="2">
    <source>
        <dbReference type="EMBL" id="GFT34445.1"/>
    </source>
</evidence>
<organism evidence="2 3">
    <name type="scientific">Nephila pilipes</name>
    <name type="common">Giant wood spider</name>
    <name type="synonym">Nephila maculata</name>
    <dbReference type="NCBI Taxonomy" id="299642"/>
    <lineage>
        <taxon>Eukaryota</taxon>
        <taxon>Metazoa</taxon>
        <taxon>Ecdysozoa</taxon>
        <taxon>Arthropoda</taxon>
        <taxon>Chelicerata</taxon>
        <taxon>Arachnida</taxon>
        <taxon>Araneae</taxon>
        <taxon>Araneomorphae</taxon>
        <taxon>Entelegynae</taxon>
        <taxon>Araneoidea</taxon>
        <taxon>Nephilidae</taxon>
        <taxon>Nephila</taxon>
    </lineage>
</organism>
<protein>
    <submittedName>
        <fullName evidence="2">Uncharacterized protein</fullName>
    </submittedName>
</protein>
<dbReference type="AlphaFoldDB" id="A0A8X6TMA2"/>
<accession>A0A8X6TMA2</accession>
<sequence length="190" mass="21142">MKKFNELRSFIFVFRSKQCEELDFYCTMAWLQSSFTNHQLLGESGGSSHRKGYKVGSLNKNTDPDKSDTPLLQDSSPLSSEKVDNTSGWFENDGAAAPKKQSMLLGKSSFLSTSFFDRSNVNSKLKPLAVSRDSSQSSAGQASKLKEDKKLLNIEKNASPQYEDEDDDSEDEWCIPHTSGGYQKVRSGAD</sequence>
<feature type="compositionally biased region" description="Polar residues" evidence="1">
    <location>
        <begin position="70"/>
        <end position="89"/>
    </location>
</feature>
<proteinExistence type="predicted"/>
<feature type="region of interest" description="Disordered" evidence="1">
    <location>
        <begin position="126"/>
        <end position="190"/>
    </location>
</feature>
<feature type="compositionally biased region" description="Basic and acidic residues" evidence="1">
    <location>
        <begin position="144"/>
        <end position="153"/>
    </location>
</feature>
<dbReference type="EMBL" id="BMAW01108513">
    <property type="protein sequence ID" value="GFT34445.1"/>
    <property type="molecule type" value="Genomic_DNA"/>
</dbReference>
<gene>
    <name evidence="2" type="primary">NCL1_50473</name>
    <name evidence="2" type="ORF">NPIL_177901</name>
</gene>
<keyword evidence="3" id="KW-1185">Reference proteome</keyword>
<feature type="compositionally biased region" description="Acidic residues" evidence="1">
    <location>
        <begin position="162"/>
        <end position="173"/>
    </location>
</feature>
<comment type="caution">
    <text evidence="2">The sequence shown here is derived from an EMBL/GenBank/DDBJ whole genome shotgun (WGS) entry which is preliminary data.</text>
</comment>
<dbReference type="OrthoDB" id="6423870at2759"/>
<feature type="region of interest" description="Disordered" evidence="1">
    <location>
        <begin position="44"/>
        <end position="94"/>
    </location>
</feature>
<feature type="compositionally biased region" description="Polar residues" evidence="1">
    <location>
        <begin position="132"/>
        <end position="141"/>
    </location>
</feature>